<reference evidence="1 2" key="1">
    <citation type="submission" date="2018-05" db="EMBL/GenBank/DDBJ databases">
        <title>Kurthia sibirica genome sequence.</title>
        <authorList>
            <person name="Maclea K.S."/>
            <person name="Goen A.E."/>
        </authorList>
    </citation>
    <scope>NUCLEOTIDE SEQUENCE [LARGE SCALE GENOMIC DNA]</scope>
    <source>
        <strain evidence="1 2">ATCC 49154</strain>
    </source>
</reference>
<organism evidence="1 2">
    <name type="scientific">Kurthia sibirica</name>
    <dbReference type="NCBI Taxonomy" id="202750"/>
    <lineage>
        <taxon>Bacteria</taxon>
        <taxon>Bacillati</taxon>
        <taxon>Bacillota</taxon>
        <taxon>Bacilli</taxon>
        <taxon>Bacillales</taxon>
        <taxon>Caryophanaceae</taxon>
        <taxon>Kurthia</taxon>
    </lineage>
</organism>
<keyword evidence="2" id="KW-1185">Reference proteome</keyword>
<protein>
    <submittedName>
        <fullName evidence="1">Uncharacterized protein</fullName>
    </submittedName>
</protein>
<proteinExistence type="predicted"/>
<evidence type="ECO:0000313" key="1">
    <source>
        <dbReference type="EMBL" id="PWI26518.1"/>
    </source>
</evidence>
<comment type="caution">
    <text evidence="1">The sequence shown here is derived from an EMBL/GenBank/DDBJ whole genome shotgun (WGS) entry which is preliminary data.</text>
</comment>
<name>A0A2U3APP2_9BACL</name>
<accession>A0A2U3APP2</accession>
<dbReference type="EMBL" id="QFVR01000002">
    <property type="protein sequence ID" value="PWI26518.1"/>
    <property type="molecule type" value="Genomic_DNA"/>
</dbReference>
<gene>
    <name evidence="1" type="ORF">DEX24_01770</name>
</gene>
<dbReference type="AlphaFoldDB" id="A0A2U3APP2"/>
<sequence length="79" mass="9312">MLLLIVVVLKIPLTVKNKLCSTKKQKLILLKIKYIMNILRNIGVKAFIRVEKCPFRRIKCMHRKDVHSKNTNVITARRK</sequence>
<dbReference type="Proteomes" id="UP000245938">
    <property type="component" value="Unassembled WGS sequence"/>
</dbReference>
<evidence type="ECO:0000313" key="2">
    <source>
        <dbReference type="Proteomes" id="UP000245938"/>
    </source>
</evidence>